<dbReference type="PANTHER" id="PTHR24320">
    <property type="entry name" value="RETINOL DEHYDROGENASE"/>
    <property type="match status" value="1"/>
</dbReference>
<dbReference type="PRINTS" id="PR00081">
    <property type="entry name" value="GDHRDH"/>
</dbReference>
<dbReference type="GO" id="GO:0016491">
    <property type="term" value="F:oxidoreductase activity"/>
    <property type="evidence" value="ECO:0007669"/>
    <property type="project" value="UniProtKB-KW"/>
</dbReference>
<name>A0A365N4N9_GIBIN</name>
<evidence type="ECO:0000313" key="4">
    <source>
        <dbReference type="Proteomes" id="UP000251714"/>
    </source>
</evidence>
<dbReference type="InterPro" id="IPR002347">
    <property type="entry name" value="SDR_fam"/>
</dbReference>
<keyword evidence="2" id="KW-0560">Oxidoreductase</keyword>
<comment type="caution">
    <text evidence="3">The sequence shown here is derived from an EMBL/GenBank/DDBJ whole genome shotgun (WGS) entry which is preliminary data.</text>
</comment>
<dbReference type="InterPro" id="IPR036291">
    <property type="entry name" value="NAD(P)-bd_dom_sf"/>
</dbReference>
<dbReference type="Gene3D" id="3.40.50.720">
    <property type="entry name" value="NAD(P)-binding Rossmann-like Domain"/>
    <property type="match status" value="1"/>
</dbReference>
<sequence>MTGEYLEAMNYKRLLEASLHASVYETHHVFRSSPTKHHNISSMSRYAQVHINPQGPGDARPTALQIVKDEGLLNKLTDKVVLITGGNQGIGLETARALHATGATVYITARTPEKIEQGIKDIVSWSEAKSDAPVHGIELRLDSFKSVRAAVKDFLAKVGKLNILILNAGVMATPEGKTEDGFETQFGTNHLGHFLLFQLLKPALLAATTPSFQSRVISLASKGHRAGGIRWDDYNFEKDAYNPWLAYAQSKTANIYFASELDRRYANQGIHGLSVHPGYILTNLGKYIDLSTIDLDGPIKNALRNKAQGAATTVYAAVSKDWEGRGGKYLADFVEERLVRPGVEPTSPELGHAVWIYDEEAERKLWELSERLVGLHTSNE</sequence>
<evidence type="ECO:0008006" key="5">
    <source>
        <dbReference type="Google" id="ProtNLM"/>
    </source>
</evidence>
<gene>
    <name evidence="3" type="ORF">FPRO05_12377</name>
</gene>
<protein>
    <recommendedName>
        <fullName evidence="5">WW domain-containing oxidoreductase</fullName>
    </recommendedName>
</protein>
<dbReference type="Proteomes" id="UP000251714">
    <property type="component" value="Unassembled WGS sequence"/>
</dbReference>
<dbReference type="Pfam" id="PF00106">
    <property type="entry name" value="adh_short"/>
    <property type="match status" value="1"/>
</dbReference>
<proteinExistence type="inferred from homology"/>
<reference evidence="3 4" key="1">
    <citation type="submission" date="2017-12" db="EMBL/GenBank/DDBJ databases">
        <title>Genome sequence of the mycotoxigenic crop pathogen Fusarium proliferatum, strain ITEM 2341 from Date Palm.</title>
        <authorList>
            <person name="Almiman B.F."/>
            <person name="Shittu T.A."/>
            <person name="Muthumeenakshi S."/>
            <person name="Baroncelli R."/>
            <person name="Sreenivasaprasada S."/>
        </authorList>
    </citation>
    <scope>NUCLEOTIDE SEQUENCE [LARGE SCALE GENOMIC DNA]</scope>
    <source>
        <strain evidence="3 4">ITEM 2341</strain>
    </source>
</reference>
<evidence type="ECO:0000256" key="2">
    <source>
        <dbReference type="ARBA" id="ARBA00023002"/>
    </source>
</evidence>
<evidence type="ECO:0000256" key="1">
    <source>
        <dbReference type="ARBA" id="ARBA00006484"/>
    </source>
</evidence>
<comment type="similarity">
    <text evidence="1">Belongs to the short-chain dehydrogenases/reductases (SDR) family.</text>
</comment>
<dbReference type="EMBL" id="PKMI01000021">
    <property type="protein sequence ID" value="RBA15770.1"/>
    <property type="molecule type" value="Genomic_DNA"/>
</dbReference>
<dbReference type="PANTHER" id="PTHR24320:SF272">
    <property type="entry name" value="NAD(P)-BINDING ROSSMANN-FOLD SUPERFAMILY PROTEIN"/>
    <property type="match status" value="1"/>
</dbReference>
<evidence type="ECO:0000313" key="3">
    <source>
        <dbReference type="EMBL" id="RBA15770.1"/>
    </source>
</evidence>
<accession>A0A365N4N9</accession>
<organism evidence="3 4">
    <name type="scientific">Gibberella intermedia</name>
    <name type="common">Bulb rot disease fungus</name>
    <name type="synonym">Fusarium proliferatum</name>
    <dbReference type="NCBI Taxonomy" id="948311"/>
    <lineage>
        <taxon>Eukaryota</taxon>
        <taxon>Fungi</taxon>
        <taxon>Dikarya</taxon>
        <taxon>Ascomycota</taxon>
        <taxon>Pezizomycotina</taxon>
        <taxon>Sordariomycetes</taxon>
        <taxon>Hypocreomycetidae</taxon>
        <taxon>Hypocreales</taxon>
        <taxon>Nectriaceae</taxon>
        <taxon>Fusarium</taxon>
        <taxon>Fusarium fujikuroi species complex</taxon>
    </lineage>
</organism>
<dbReference type="AlphaFoldDB" id="A0A365N4N9"/>
<dbReference type="SUPFAM" id="SSF51735">
    <property type="entry name" value="NAD(P)-binding Rossmann-fold domains"/>
    <property type="match status" value="1"/>
</dbReference>